<feature type="compositionally biased region" description="Pro residues" evidence="1">
    <location>
        <begin position="124"/>
        <end position="133"/>
    </location>
</feature>
<dbReference type="AlphaFoldDB" id="A0A3P6RT16"/>
<accession>A0A3P6RT16</accession>
<name>A0A3P6RT16_CYLGO</name>
<feature type="compositionally biased region" description="Basic and acidic residues" evidence="1">
    <location>
        <begin position="89"/>
        <end position="98"/>
    </location>
</feature>
<gene>
    <name evidence="3" type="ORF">CGOC_LOCUS4602</name>
</gene>
<evidence type="ECO:0000256" key="1">
    <source>
        <dbReference type="SAM" id="MobiDB-lite"/>
    </source>
</evidence>
<protein>
    <submittedName>
        <fullName evidence="3">Uncharacterized protein</fullName>
    </submittedName>
</protein>
<dbReference type="OrthoDB" id="5874779at2759"/>
<proteinExistence type="predicted"/>
<sequence>MFNLAGGLCLWMHNAPNFPGGHSNAIRSTAVISTFAAVCTVLLIAFYCLNVMKNPAWVEPSTHEVVALIKTKSRESSKPLTKRSTPPEMLEKKNEKQLLPESTQAATPQTPAKLTASPNYLPLAPAPPRLTTE</sequence>
<feature type="compositionally biased region" description="Polar residues" evidence="1">
    <location>
        <begin position="100"/>
        <end position="118"/>
    </location>
</feature>
<feature type="transmembrane region" description="Helical" evidence="2">
    <location>
        <begin position="25"/>
        <end position="49"/>
    </location>
</feature>
<dbReference type="Proteomes" id="UP000271889">
    <property type="component" value="Unassembled WGS sequence"/>
</dbReference>
<evidence type="ECO:0000256" key="2">
    <source>
        <dbReference type="SAM" id="Phobius"/>
    </source>
</evidence>
<evidence type="ECO:0000313" key="3">
    <source>
        <dbReference type="EMBL" id="VDK59273.1"/>
    </source>
</evidence>
<feature type="region of interest" description="Disordered" evidence="1">
    <location>
        <begin position="70"/>
        <end position="133"/>
    </location>
</feature>
<dbReference type="EMBL" id="UYRV01012930">
    <property type="protein sequence ID" value="VDK59273.1"/>
    <property type="molecule type" value="Genomic_DNA"/>
</dbReference>
<keyword evidence="2" id="KW-0472">Membrane</keyword>
<keyword evidence="2" id="KW-0812">Transmembrane</keyword>
<keyword evidence="4" id="KW-1185">Reference proteome</keyword>
<evidence type="ECO:0000313" key="4">
    <source>
        <dbReference type="Proteomes" id="UP000271889"/>
    </source>
</evidence>
<organism evidence="3 4">
    <name type="scientific">Cylicostephanus goldi</name>
    <name type="common">Nematode worm</name>
    <dbReference type="NCBI Taxonomy" id="71465"/>
    <lineage>
        <taxon>Eukaryota</taxon>
        <taxon>Metazoa</taxon>
        <taxon>Ecdysozoa</taxon>
        <taxon>Nematoda</taxon>
        <taxon>Chromadorea</taxon>
        <taxon>Rhabditida</taxon>
        <taxon>Rhabditina</taxon>
        <taxon>Rhabditomorpha</taxon>
        <taxon>Strongyloidea</taxon>
        <taxon>Strongylidae</taxon>
        <taxon>Cylicostephanus</taxon>
    </lineage>
</organism>
<keyword evidence="2" id="KW-1133">Transmembrane helix</keyword>
<reference evidence="3 4" key="1">
    <citation type="submission" date="2018-11" db="EMBL/GenBank/DDBJ databases">
        <authorList>
            <consortium name="Pathogen Informatics"/>
        </authorList>
    </citation>
    <scope>NUCLEOTIDE SEQUENCE [LARGE SCALE GENOMIC DNA]</scope>
</reference>